<dbReference type="Gene3D" id="1.25.40.10">
    <property type="entry name" value="Tetratricopeptide repeat domain"/>
    <property type="match status" value="1"/>
</dbReference>
<dbReference type="CDD" id="cd00201">
    <property type="entry name" value="WW"/>
    <property type="match status" value="6"/>
</dbReference>
<feature type="compositionally biased region" description="Pro residues" evidence="1">
    <location>
        <begin position="1238"/>
        <end position="1247"/>
    </location>
</feature>
<feature type="domain" description="WW" evidence="2">
    <location>
        <begin position="105"/>
        <end position="139"/>
    </location>
</feature>
<dbReference type="Gene3D" id="2.20.70.10">
    <property type="match status" value="5"/>
</dbReference>
<dbReference type="SMART" id="SM00028">
    <property type="entry name" value="TPR"/>
    <property type="match status" value="2"/>
</dbReference>
<feature type="domain" description="WW" evidence="2">
    <location>
        <begin position="349"/>
        <end position="377"/>
    </location>
</feature>
<accession>A0A9W7E2L3</accession>
<dbReference type="EMBL" id="BRXW01000538">
    <property type="protein sequence ID" value="GMH63917.1"/>
    <property type="molecule type" value="Genomic_DNA"/>
</dbReference>
<dbReference type="PANTHER" id="PTHR47852">
    <property type="entry name" value="OS06G0298400 PROTEIN"/>
    <property type="match status" value="1"/>
</dbReference>
<feature type="domain" description="WW" evidence="2">
    <location>
        <begin position="183"/>
        <end position="217"/>
    </location>
</feature>
<feature type="domain" description="WW" evidence="2">
    <location>
        <begin position="404"/>
        <end position="438"/>
    </location>
</feature>
<feature type="domain" description="WW" evidence="2">
    <location>
        <begin position="4"/>
        <end position="38"/>
    </location>
</feature>
<feature type="domain" description="WW" evidence="2">
    <location>
        <begin position="246"/>
        <end position="274"/>
    </location>
</feature>
<dbReference type="InterPro" id="IPR011990">
    <property type="entry name" value="TPR-like_helical_dom_sf"/>
</dbReference>
<dbReference type="Proteomes" id="UP001165122">
    <property type="component" value="Unassembled WGS sequence"/>
</dbReference>
<name>A0A9W7E2L3_9STRA</name>
<dbReference type="InterPro" id="IPR036020">
    <property type="entry name" value="WW_dom_sf"/>
</dbReference>
<dbReference type="SMART" id="SM00015">
    <property type="entry name" value="IQ"/>
    <property type="match status" value="2"/>
</dbReference>
<organism evidence="3 4">
    <name type="scientific">Triparma laevis f. longispina</name>
    <dbReference type="NCBI Taxonomy" id="1714387"/>
    <lineage>
        <taxon>Eukaryota</taxon>
        <taxon>Sar</taxon>
        <taxon>Stramenopiles</taxon>
        <taxon>Ochrophyta</taxon>
        <taxon>Bolidophyceae</taxon>
        <taxon>Parmales</taxon>
        <taxon>Triparmaceae</taxon>
        <taxon>Triparma</taxon>
    </lineage>
</organism>
<feature type="region of interest" description="Disordered" evidence="1">
    <location>
        <begin position="1323"/>
        <end position="1346"/>
    </location>
</feature>
<feature type="region of interest" description="Disordered" evidence="1">
    <location>
        <begin position="262"/>
        <end position="296"/>
    </location>
</feature>
<feature type="region of interest" description="Disordered" evidence="1">
    <location>
        <begin position="833"/>
        <end position="872"/>
    </location>
</feature>
<dbReference type="InterPro" id="IPR001202">
    <property type="entry name" value="WW_dom"/>
</dbReference>
<feature type="region of interest" description="Disordered" evidence="1">
    <location>
        <begin position="135"/>
        <end position="167"/>
    </location>
</feature>
<dbReference type="SMART" id="SM00456">
    <property type="entry name" value="WW"/>
    <property type="match status" value="8"/>
</dbReference>
<gene>
    <name evidence="3" type="ORF">TrLO_g8082</name>
</gene>
<proteinExistence type="predicted"/>
<dbReference type="PROSITE" id="PS50020">
    <property type="entry name" value="WW_DOMAIN_2"/>
    <property type="match status" value="7"/>
</dbReference>
<evidence type="ECO:0000313" key="3">
    <source>
        <dbReference type="EMBL" id="GMH63917.1"/>
    </source>
</evidence>
<dbReference type="Pfam" id="PF00397">
    <property type="entry name" value="WW"/>
    <property type="match status" value="4"/>
</dbReference>
<feature type="region of interest" description="Disordered" evidence="1">
    <location>
        <begin position="63"/>
        <end position="88"/>
    </location>
</feature>
<dbReference type="PROSITE" id="PS01159">
    <property type="entry name" value="WW_DOMAIN_1"/>
    <property type="match status" value="5"/>
</dbReference>
<reference evidence="4" key="1">
    <citation type="journal article" date="2023" name="Commun. Biol.">
        <title>Genome analysis of Parmales, the sister group of diatoms, reveals the evolutionary specialization of diatoms from phago-mixotrophs to photoautotrophs.</title>
        <authorList>
            <person name="Ban H."/>
            <person name="Sato S."/>
            <person name="Yoshikawa S."/>
            <person name="Yamada K."/>
            <person name="Nakamura Y."/>
            <person name="Ichinomiya M."/>
            <person name="Sato N."/>
            <person name="Blanc-Mathieu R."/>
            <person name="Endo H."/>
            <person name="Kuwata A."/>
            <person name="Ogata H."/>
        </authorList>
    </citation>
    <scope>NUCLEOTIDE SEQUENCE [LARGE SCALE GENOMIC DNA]</scope>
    <source>
        <strain evidence="4">NIES 3700</strain>
    </source>
</reference>
<dbReference type="InterPro" id="IPR000048">
    <property type="entry name" value="IQ_motif_EF-hand-BS"/>
</dbReference>
<comment type="caution">
    <text evidence="3">The sequence shown here is derived from an EMBL/GenBank/DDBJ whole genome shotgun (WGS) entry which is preliminary data.</text>
</comment>
<sequence length="2549" mass="282697">MAMQQLPPGWTLLRDLSSDSPYYYNEQTFASSWEHPSTLSSQQQALLVSPTAVGSAATNQPSIDYTINGTNPSSSFTSPQHPLTPYSQPLESIRSHSQYSQHSDQHADSNWDEFYDESTNAPYYINRLTGETSWERLRSSPNKRTPLQPLTNQYNSAHSSPNKSLMMMSPSNHPILSPNSGYSGIDPNWTEFWDNDSSLPYYVHNLTGESSWTQPTLSQINNSNNDSPFPTSTPHQPSPSLSTGEWEELFDYDNGHTYYYNSTTGESSWEKPTSFRSPTRARNVNTPVTLNSANTPHTLGTVKSGLNGLISPEPSVLSTRSHVGGLVSNSPIKRTRQDFQSTAKEDKKWRKEIDVESGETYYVNNRTEESQWDRPISLPGTFRGDITPSQTPKHFSTGKKITPTNVQDQWESSIDEVTGERFYTSKVTGEAQWEVPEGFVEPKSLFSELKKLDKPTSAASSLLRNMKGEKRLGYSESLRFSTAAGDDDLKKFREREVKRESQVETDVSAGMYEGGALGYILRQKKAAEMLQKYVRGRKARREMRQRLKEKDTWVKENAKRTGAYDDVFDRLRSRGAKIRTLDVWEQWLDSSGRIFYYNPLNARGQWVPPLCFERALQVEERSQRGARNRALKEDAAMRKLERNWENRTDVEVKWEKLELIQKDKMENNWRGNSWIRGIDNLRIKDSYSRDALEVESYRYVYQNLKKTEGKIDSEFEEIEKEALERKSHPVDELAEELALDSEDELNTSHDMKEVEADGKKYEQKRERFINTISRGVQDVNNPDMLRRAFVLRRGWGKCRHFMQLADPVTGFKFYKNKKTYDFQWEKPLFWDEDEDEEPEQVSTRRGSRAGQRRRSKSKKGDDNAEETVKEPATPQKIVLGIIGKNPKSQTAKLAKTRLNVQHFEPTEEDLHHTTAAQQRSHPSMTLTNLLEKASVKTFYKPHGREEGWLRDAVMDMYLDTQAHRKGGRKEHVTSSLPPVDKKSRNLRFMEGTSSHSRSASGEFEKCVKILLDQQKVDEADSPYGESLGMAMRYLESLPSVNTPRMALKMRRRTKQGSAPSSGTAGPFPFSHPSIHQLSPALTSIKNFARAYLLHSKISSRDLAALLAGDRASALSCTQFFDPTPTPHRMDMENDRLMSYGIPGGTSMVRSDTTLGAGPHATQRLVQLRDRGIQVNEVVLDEDDDASSEWVILMSKKGLWSGKTLPSLLFNPRRVEGAIDPTYYRGNRGKSSAPHGKIAPPPPPPRFPNPSAGREIYFLNKQNYSCQPGIPASMLKEKTSDDWKKTGRVARVGYGSQEVEYDQFVNSKHVVLYAIRDKTGTLESGQAWEETTTPEDNDTQLSQDEQPQDLTRIDPLGRIVFDNLLEEGLKSAFMRLNDLKGSSDVSGLAGEIAKLCRHRQFRHAEKALRNLNETIGISIEAEGEEKVDGEDEDLDMEMVQLAAAITMQIWWKGAKQRMIARGKKLAEKAKGQDDEVEVIVTKSGNKILQIRSAAVEGGGGDMEGMNLMSDLLEESAVSLSLDPDVTVLVDAAFDELVKEGVEGGNNNTPATLLSQIKVLTTINILSNKRDGANSNSNPGGEGTPLDRLAALLPFEGSKEMDSLFRNIDDTTKFDRVLFRNLFAYTNKLMKKKTGGGPGKIVVVTTTGGDPNCMPAEKTHIDYALSSRVSIARAWALVAAGDSHAAARAANTALQHVLKGSRMASQTGYDVEALILLSELIGVGLGDAAAQGEVLNIAVKSFPDNISVMNACGTFFVSHLDTVERTDAYSRNAVKFLGRCVAVADKAAQEAGGKGYMVYDRALSLYNLSAFELAHNHSVFQGEIWEEVGSKDSDNYSVPLVAIERKLRQAISLLAPSLEKSGQMVKVLYSKLNFLLAKILHTYKGSGSGQTAKYTRAEASRMYDAAAHWGSRSLGVAEGFEGDVSIGIHRAALLVNENKIVESEDAFLAALYGERHYVGPSCAGAWLVFGAFLEEKRGDLEGALNAYRTSMKMAGKGKEGGTVAKLALSQLEELVRADSSEGFKFLQGALSCARVEGGKVGVGALVSAAQYSSEVDGDVVTSSQLLEKALESEQHFGPALRWQGLLLARAGLYDDALSKLLSSCKWSPDGRLYSPGLRCAAMLTCCRAVEAESAAAREGKLEMEGYEDVAAGVRKAVGKAKHLLAKVVSAEPNCRWTNLACGLLQLCHSLNSRRAEQFLTAATVKAVGDGSSSGKFGFSPSEALGSIIPAEAFRTLARLQDWKGDKMSAVGLWKRCLVAYPGDRMATAGLATTMWGILKAGWSGDEEELTDLGLDLLDDWKSGLLQSIGDLFAAAVGSVSSGSGSHLMCTGPVPPECHALYAAYLQDELKDYSGALIQLQKSCKAWKVSLESREEQKENGAEKPKGLFVGCSCDVPSSVLYRLGRCSEKKGDLAAAEKFYTWCLEVPTGDAHARSGLINVLSWSLRDNNVSRRKYLGFKRRRKKWVALGGGDGADREYELALEEGLAFTARAYMLHSRVLKYARLRVAEVGAEEAFGGEDGGVLVSLVERGWEGRMLGKFASRDKWQSNIV</sequence>
<feature type="region of interest" description="Disordered" evidence="1">
    <location>
        <begin position="373"/>
        <end position="401"/>
    </location>
</feature>
<evidence type="ECO:0000259" key="2">
    <source>
        <dbReference type="PROSITE" id="PS50020"/>
    </source>
</evidence>
<dbReference type="OrthoDB" id="194556at2759"/>
<dbReference type="PANTHER" id="PTHR47852:SF2">
    <property type="entry name" value="WW DOMAIN-CONTAINING PROTEIN"/>
    <property type="match status" value="1"/>
</dbReference>
<keyword evidence="4" id="KW-1185">Reference proteome</keyword>
<protein>
    <recommendedName>
        <fullName evidence="2">WW domain-containing protein</fullName>
    </recommendedName>
</protein>
<feature type="domain" description="WW" evidence="2">
    <location>
        <begin position="584"/>
        <end position="611"/>
    </location>
</feature>
<dbReference type="PROSITE" id="PS50096">
    <property type="entry name" value="IQ"/>
    <property type="match status" value="1"/>
</dbReference>
<feature type="compositionally biased region" description="Basic and acidic residues" evidence="1">
    <location>
        <begin position="858"/>
        <end position="869"/>
    </location>
</feature>
<dbReference type="SUPFAM" id="SSF51045">
    <property type="entry name" value="WW domain"/>
    <property type="match status" value="5"/>
</dbReference>
<dbReference type="InterPro" id="IPR019734">
    <property type="entry name" value="TPR_rpt"/>
</dbReference>
<evidence type="ECO:0000256" key="1">
    <source>
        <dbReference type="SAM" id="MobiDB-lite"/>
    </source>
</evidence>
<dbReference type="SUPFAM" id="SSF48452">
    <property type="entry name" value="TPR-like"/>
    <property type="match status" value="1"/>
</dbReference>
<feature type="compositionally biased region" description="Polar residues" evidence="1">
    <location>
        <begin position="139"/>
        <end position="167"/>
    </location>
</feature>
<feature type="compositionally biased region" description="Basic residues" evidence="1">
    <location>
        <begin position="845"/>
        <end position="857"/>
    </location>
</feature>
<evidence type="ECO:0000313" key="4">
    <source>
        <dbReference type="Proteomes" id="UP001165122"/>
    </source>
</evidence>
<feature type="region of interest" description="Disordered" evidence="1">
    <location>
        <begin position="212"/>
        <end position="243"/>
    </location>
</feature>
<feature type="region of interest" description="Disordered" evidence="1">
    <location>
        <begin position="1222"/>
        <end position="1250"/>
    </location>
</feature>